<protein>
    <submittedName>
        <fullName evidence="3">Phage integrase family protein</fullName>
    </submittedName>
</protein>
<dbReference type="Pfam" id="PF00589">
    <property type="entry name" value="Phage_integrase"/>
    <property type="match status" value="1"/>
</dbReference>
<dbReference type="InterPro" id="IPR013762">
    <property type="entry name" value="Integrase-like_cat_sf"/>
</dbReference>
<proteinExistence type="predicted"/>
<dbReference type="GO" id="GO:0006310">
    <property type="term" value="P:DNA recombination"/>
    <property type="evidence" value="ECO:0007669"/>
    <property type="project" value="UniProtKB-KW"/>
</dbReference>
<dbReference type="Proteomes" id="UP000255365">
    <property type="component" value="Unassembled WGS sequence"/>
</dbReference>
<dbReference type="SUPFAM" id="SSF56349">
    <property type="entry name" value="DNA breaking-rejoining enzymes"/>
    <property type="match status" value="1"/>
</dbReference>
<feature type="domain" description="Tyr recombinase" evidence="2">
    <location>
        <begin position="38"/>
        <end position="94"/>
    </location>
</feature>
<keyword evidence="1" id="KW-0233">DNA recombination</keyword>
<dbReference type="InterPro" id="IPR011010">
    <property type="entry name" value="DNA_brk_join_enz"/>
</dbReference>
<dbReference type="GO" id="GO:0003677">
    <property type="term" value="F:DNA binding"/>
    <property type="evidence" value="ECO:0007669"/>
    <property type="project" value="InterPro"/>
</dbReference>
<dbReference type="RefSeq" id="WP_258558351.1">
    <property type="nucleotide sequence ID" value="NZ_QRAV01000033.1"/>
</dbReference>
<organism evidence="3 4">
    <name type="scientific">Pseudomonas jessenii</name>
    <dbReference type="NCBI Taxonomy" id="77298"/>
    <lineage>
        <taxon>Bacteria</taxon>
        <taxon>Pseudomonadati</taxon>
        <taxon>Pseudomonadota</taxon>
        <taxon>Gammaproteobacteria</taxon>
        <taxon>Pseudomonadales</taxon>
        <taxon>Pseudomonadaceae</taxon>
        <taxon>Pseudomonas</taxon>
    </lineage>
</organism>
<evidence type="ECO:0000256" key="1">
    <source>
        <dbReference type="ARBA" id="ARBA00023172"/>
    </source>
</evidence>
<gene>
    <name evidence="3" type="ORF">DEU51_1332</name>
</gene>
<evidence type="ECO:0000259" key="2">
    <source>
        <dbReference type="Pfam" id="PF00589"/>
    </source>
</evidence>
<dbReference type="InterPro" id="IPR002104">
    <property type="entry name" value="Integrase_catalytic"/>
</dbReference>
<dbReference type="AlphaFoldDB" id="A0A370S0G1"/>
<evidence type="ECO:0000313" key="3">
    <source>
        <dbReference type="EMBL" id="RDL12668.1"/>
    </source>
</evidence>
<reference evidence="3 4" key="1">
    <citation type="submission" date="2018-07" db="EMBL/GenBank/DDBJ databases">
        <title>Genome sequencing of rice bacterial endophytes.</title>
        <authorList>
            <person name="Venturi V."/>
        </authorList>
    </citation>
    <scope>NUCLEOTIDE SEQUENCE [LARGE SCALE GENOMIC DNA]</scope>
    <source>
        <strain evidence="3 4">E2333</strain>
    </source>
</reference>
<evidence type="ECO:0000313" key="4">
    <source>
        <dbReference type="Proteomes" id="UP000255365"/>
    </source>
</evidence>
<comment type="caution">
    <text evidence="3">The sequence shown here is derived from an EMBL/GenBank/DDBJ whole genome shotgun (WGS) entry which is preliminary data.</text>
</comment>
<dbReference type="Gene3D" id="1.10.443.10">
    <property type="entry name" value="Intergrase catalytic core"/>
    <property type="match status" value="1"/>
</dbReference>
<dbReference type="GO" id="GO:0015074">
    <property type="term" value="P:DNA integration"/>
    <property type="evidence" value="ECO:0007669"/>
    <property type="project" value="InterPro"/>
</dbReference>
<accession>A0A370S0G1</accession>
<name>A0A370S0G1_PSEJE</name>
<sequence length="113" mass="13018">MYPYLIHYSPKARKRSQLDAKLHWNSVTPDYLTKSFAQARDDSEAYKEIPAGERPTFHEIRALGAWLYEQQGFPQEYIQGLMGHADVKMTEHYQGGHGDDAVVYMKVNADLKV</sequence>
<dbReference type="EMBL" id="QRAV01000033">
    <property type="protein sequence ID" value="RDL12668.1"/>
    <property type="molecule type" value="Genomic_DNA"/>
</dbReference>